<evidence type="ECO:0000256" key="1">
    <source>
        <dbReference type="SAM" id="MobiDB-lite"/>
    </source>
</evidence>
<evidence type="ECO:0000313" key="2">
    <source>
        <dbReference type="EMBL" id="BAY58618.1"/>
    </source>
</evidence>
<name>A0A1Z4JPP8_LEPBY</name>
<feature type="region of interest" description="Disordered" evidence="1">
    <location>
        <begin position="123"/>
        <end position="202"/>
    </location>
</feature>
<gene>
    <name evidence="2" type="ORF">NIES2135_54910</name>
</gene>
<organism evidence="2 3">
    <name type="scientific">Leptolyngbya boryana NIES-2135</name>
    <dbReference type="NCBI Taxonomy" id="1973484"/>
    <lineage>
        <taxon>Bacteria</taxon>
        <taxon>Bacillati</taxon>
        <taxon>Cyanobacteriota</taxon>
        <taxon>Cyanophyceae</taxon>
        <taxon>Leptolyngbyales</taxon>
        <taxon>Leptolyngbyaceae</taxon>
        <taxon>Leptolyngbya group</taxon>
        <taxon>Leptolyngbya</taxon>
    </lineage>
</organism>
<keyword evidence="3" id="KW-1185">Reference proteome</keyword>
<accession>A0A1Z4JPP8</accession>
<evidence type="ECO:0000313" key="3">
    <source>
        <dbReference type="Proteomes" id="UP000217895"/>
    </source>
</evidence>
<evidence type="ECO:0008006" key="4">
    <source>
        <dbReference type="Google" id="ProtNLM"/>
    </source>
</evidence>
<dbReference type="Gene3D" id="2.160.10.10">
    <property type="entry name" value="Hexapeptide repeat proteins"/>
    <property type="match status" value="1"/>
</dbReference>
<proteinExistence type="predicted"/>
<protein>
    <recommendedName>
        <fullName evidence="4">Carbon dioxide concentrating mechanism protein</fullName>
    </recommendedName>
</protein>
<dbReference type="SUPFAM" id="SSF51161">
    <property type="entry name" value="Trimeric LpxA-like enzymes"/>
    <property type="match status" value="1"/>
</dbReference>
<dbReference type="InterPro" id="IPR011004">
    <property type="entry name" value="Trimer_LpxA-like_sf"/>
</dbReference>
<dbReference type="GO" id="GO:0043886">
    <property type="term" value="F:structural constituent of carboxysome shell"/>
    <property type="evidence" value="ECO:0007669"/>
    <property type="project" value="UniProtKB-ARBA"/>
</dbReference>
<dbReference type="GO" id="GO:0031470">
    <property type="term" value="C:carboxysome"/>
    <property type="evidence" value="ECO:0007669"/>
    <property type="project" value="UniProtKB-ARBA"/>
</dbReference>
<dbReference type="Proteomes" id="UP000217895">
    <property type="component" value="Chromosome"/>
</dbReference>
<dbReference type="EMBL" id="AP018203">
    <property type="protein sequence ID" value="BAY58618.1"/>
    <property type="molecule type" value="Genomic_DNA"/>
</dbReference>
<dbReference type="AlphaFoldDB" id="A0A1Z4JPP8"/>
<sequence length="226" mass="23366">MQSPPLQLLPVSTTHYYVSGDVTIHAGAAIAPGVLLQADPGCSIVIHSSVCLGLGSVIHAHSGAIEVGEGVIVGAGVLLVGSLIVGDRACVGSGTTVMNRSIESLSIVPPGSLMVQQANVEEVAEPTEEVFEPGFCPPPPEQSSVEEAPKDNNGSAPAVETAETNESKPDAEMNGSKPTPEPQESDEIDSPSSQNGQVYGQAYVNRLLGKMFPNQQRLDGNGRSSQ</sequence>
<reference evidence="2 3" key="1">
    <citation type="submission" date="2017-06" db="EMBL/GenBank/DDBJ databases">
        <title>Genome sequencing of cyanobaciteial culture collection at National Institute for Environmental Studies (NIES).</title>
        <authorList>
            <person name="Hirose Y."/>
            <person name="Shimura Y."/>
            <person name="Fujisawa T."/>
            <person name="Nakamura Y."/>
            <person name="Kawachi M."/>
        </authorList>
    </citation>
    <scope>NUCLEOTIDE SEQUENCE [LARGE SCALE GENOMIC DNA]</scope>
    <source>
        <strain evidence="2 3">NIES-2135</strain>
    </source>
</reference>